<sequence>MKISTRLMLGALSLTVIAVIGAAGTTAYLALNSSSKSIEQALTNQFEALANSREDAIINRISSYQDMLASMAKGRLVQEAVYSFVRPFDSYRYEAGITDKAALNDELLQWYRTEYISQHQKRSGASAPPVDRWLESMTYEAKLIQHNYLQTNPGWPNELATMSDRSDATIYGQQHRKFHSSFRDIVERFGLSDLMLVDHSRKRVIYSASKGAQLGTSLTKGPFATGQLAATASQLSEQPQRFSLSEFEHAPFAYDELIMYLGIGVYHDAHSPERPVGYLIAAIPAQVFSELLSSQQHWQDMGLGETGDVYLTDGNGTVITELREYSENPDQLVQQLEQIGRRSDADAIVRYGSTAGHFKPATDAVNFALSGSSGTELGVDYLARERFTSWQPIRFGNRDYALIVQQSPQEVFASLSQLRQKIITGVAGAAVLLLALAAIAAFFYSRYLANPLARLAATIDEAARRQSLAVDFETQRSDEVGDISRGLNQLFRTLRDTLASVNESTAQTADSAAENAKLSAACQRDAQTQRREMGNVDAMLNQVDDALQSIRTELDSLAGQTQDASTAARTGRHHMQDVASQVTNLQAQISHSGQSMQELTVAADDIVAVVDTIQGVAEQTNLLALNAAIEAARAGEHGRGFAVVADEVRRLSASTHEATGEIQQLIDRLRQTVQSTASGLETEQVSASQCVQYTTTAQGALTSIQETVEAVERIIGALAQSSEQECERTRTMRDLLANVLRTVEHTDQSIGSMADSASRQQEVAQTTLNTTQQIAL</sequence>
<proteinExistence type="inferred from homology"/>
<dbReference type="InterPro" id="IPR003660">
    <property type="entry name" value="HAMP_dom"/>
</dbReference>
<dbReference type="SMART" id="SM00304">
    <property type="entry name" value="HAMP"/>
    <property type="match status" value="1"/>
</dbReference>
<comment type="subcellular location">
    <subcellularLocation>
        <location evidence="1">Membrane</location>
    </subcellularLocation>
</comment>
<feature type="transmembrane region" description="Helical" evidence="5">
    <location>
        <begin position="422"/>
        <end position="444"/>
    </location>
</feature>
<dbReference type="PROSITE" id="PS50885">
    <property type="entry name" value="HAMP"/>
    <property type="match status" value="1"/>
</dbReference>
<accession>A0ABU4S1Y5</accession>
<dbReference type="Gene3D" id="1.10.287.950">
    <property type="entry name" value="Methyl-accepting chemotaxis protein"/>
    <property type="match status" value="1"/>
</dbReference>
<evidence type="ECO:0000256" key="4">
    <source>
        <dbReference type="PROSITE-ProRule" id="PRU00284"/>
    </source>
</evidence>
<dbReference type="Proteomes" id="UP001273505">
    <property type="component" value="Unassembled WGS sequence"/>
</dbReference>
<comment type="similarity">
    <text evidence="3">Belongs to the methyl-accepting chemotaxis (MCP) protein family.</text>
</comment>
<gene>
    <name evidence="8" type="ORF">SCD92_16305</name>
</gene>
<dbReference type="SUPFAM" id="SSF58104">
    <property type="entry name" value="Methyl-accepting chemotaxis protein (MCP) signaling domain"/>
    <property type="match status" value="1"/>
</dbReference>
<dbReference type="Pfam" id="PF00672">
    <property type="entry name" value="HAMP"/>
    <property type="match status" value="1"/>
</dbReference>
<evidence type="ECO:0000256" key="5">
    <source>
        <dbReference type="SAM" id="Phobius"/>
    </source>
</evidence>
<evidence type="ECO:0000259" key="6">
    <source>
        <dbReference type="PROSITE" id="PS50111"/>
    </source>
</evidence>
<dbReference type="InterPro" id="IPR004089">
    <property type="entry name" value="MCPsignal_dom"/>
</dbReference>
<dbReference type="SMART" id="SM00283">
    <property type="entry name" value="MA"/>
    <property type="match status" value="1"/>
</dbReference>
<evidence type="ECO:0000256" key="3">
    <source>
        <dbReference type="ARBA" id="ARBA00029447"/>
    </source>
</evidence>
<evidence type="ECO:0000256" key="1">
    <source>
        <dbReference type="ARBA" id="ARBA00004370"/>
    </source>
</evidence>
<feature type="domain" description="HAMP" evidence="7">
    <location>
        <begin position="446"/>
        <end position="499"/>
    </location>
</feature>
<evidence type="ECO:0000313" key="8">
    <source>
        <dbReference type="EMBL" id="MDX6850939.1"/>
    </source>
</evidence>
<protein>
    <submittedName>
        <fullName evidence="8">Methyl-accepting chemotaxis protein</fullName>
    </submittedName>
</protein>
<name>A0ABU4S1Y5_9GAMM</name>
<keyword evidence="5" id="KW-1133">Transmembrane helix</keyword>
<evidence type="ECO:0000259" key="7">
    <source>
        <dbReference type="PROSITE" id="PS50885"/>
    </source>
</evidence>
<dbReference type="Pfam" id="PF00015">
    <property type="entry name" value="MCPsignal"/>
    <property type="match status" value="1"/>
</dbReference>
<dbReference type="Gene3D" id="3.30.450.20">
    <property type="entry name" value="PAS domain"/>
    <property type="match status" value="1"/>
</dbReference>
<dbReference type="RefSeq" id="WP_302721582.1">
    <property type="nucleotide sequence ID" value="NZ_JAULRU010000344.1"/>
</dbReference>
<dbReference type="CDD" id="cd18774">
    <property type="entry name" value="PDC2_HK_sensor"/>
    <property type="match status" value="1"/>
</dbReference>
<keyword evidence="2 4" id="KW-0807">Transducer</keyword>
<dbReference type="EMBL" id="JAXAFO010000035">
    <property type="protein sequence ID" value="MDX6850939.1"/>
    <property type="molecule type" value="Genomic_DNA"/>
</dbReference>
<reference evidence="8 9" key="1">
    <citation type="submission" date="2023-11" db="EMBL/GenBank/DDBJ databases">
        <title>Gilvimarinus fulvus sp. nov., isolated from the surface of Kelp.</title>
        <authorList>
            <person name="Sun Y.Y."/>
            <person name="Gong Y."/>
            <person name="Du Z.J."/>
        </authorList>
    </citation>
    <scope>NUCLEOTIDE SEQUENCE [LARGE SCALE GENOMIC DNA]</scope>
    <source>
        <strain evidence="8 9">SDUM040013</strain>
    </source>
</reference>
<evidence type="ECO:0000256" key="2">
    <source>
        <dbReference type="ARBA" id="ARBA00023224"/>
    </source>
</evidence>
<feature type="domain" description="Methyl-accepting transducer" evidence="6">
    <location>
        <begin position="504"/>
        <end position="740"/>
    </location>
</feature>
<keyword evidence="5" id="KW-0472">Membrane</keyword>
<dbReference type="PROSITE" id="PS50111">
    <property type="entry name" value="CHEMOTAXIS_TRANSDUC_2"/>
    <property type="match status" value="1"/>
</dbReference>
<keyword evidence="5" id="KW-0812">Transmembrane</keyword>
<keyword evidence="9" id="KW-1185">Reference proteome</keyword>
<dbReference type="PANTHER" id="PTHR32089">
    <property type="entry name" value="METHYL-ACCEPTING CHEMOTAXIS PROTEIN MCPB"/>
    <property type="match status" value="1"/>
</dbReference>
<organism evidence="8 9">
    <name type="scientific">Gilvimarinus gilvus</name>
    <dbReference type="NCBI Taxonomy" id="3058038"/>
    <lineage>
        <taxon>Bacteria</taxon>
        <taxon>Pseudomonadati</taxon>
        <taxon>Pseudomonadota</taxon>
        <taxon>Gammaproteobacteria</taxon>
        <taxon>Cellvibrionales</taxon>
        <taxon>Cellvibrionaceae</taxon>
        <taxon>Gilvimarinus</taxon>
    </lineage>
</organism>
<dbReference type="PANTHER" id="PTHR32089:SF70">
    <property type="entry name" value="ENERGY TAXIS MODULATING METHYL ACCEPTING SENSORY TRANSDUCER"/>
    <property type="match status" value="1"/>
</dbReference>
<comment type="caution">
    <text evidence="8">The sequence shown here is derived from an EMBL/GenBank/DDBJ whole genome shotgun (WGS) entry which is preliminary data.</text>
</comment>
<evidence type="ECO:0000313" key="9">
    <source>
        <dbReference type="Proteomes" id="UP001273505"/>
    </source>
</evidence>